<dbReference type="AlphaFoldDB" id="A0A211ZVB5"/>
<feature type="domain" description="Methyltransferase type 11" evidence="1">
    <location>
        <begin position="60"/>
        <end position="158"/>
    </location>
</feature>
<gene>
    <name evidence="2" type="ORF">BWR60_01480</name>
</gene>
<dbReference type="Gene3D" id="3.40.50.150">
    <property type="entry name" value="Vaccinia Virus protein VP39"/>
    <property type="match status" value="1"/>
</dbReference>
<reference evidence="3" key="1">
    <citation type="submission" date="2017-05" db="EMBL/GenBank/DDBJ databases">
        <authorList>
            <person name="Macchi M."/>
            <person name="Festa S."/>
            <person name="Coppotelli B.M."/>
            <person name="Morelli I.S."/>
        </authorList>
    </citation>
    <scope>NUCLEOTIDE SEQUENCE [LARGE SCALE GENOMIC DNA]</scope>
    <source>
        <strain evidence="3">I</strain>
    </source>
</reference>
<dbReference type="RefSeq" id="WP_088149219.1">
    <property type="nucleotide sequence ID" value="NZ_NHON01000001.1"/>
</dbReference>
<dbReference type="Proteomes" id="UP000196655">
    <property type="component" value="Unassembled WGS sequence"/>
</dbReference>
<sequence>MSDNDRGGEPSATAGMARQYGDSRKLAARARLHREYTVAETSWFAWVAQQLPFRAGDHVLDIGCGPGWFWASVADRLPDQLALTLADQSPGMVEEATGRCRPLPFGSVAGRQADAAALPFDDGSFNAVVAMHMLYHVTDPAAGVAEMARVLKPGGVLAVTTNGAGNMRELYELTTVFGGAPSEPMATIFGFDTAERLMRSQFGNVAWSRHPASLRITDPEDMFLALTSFPPGETASERQQKSFREAIDRAFGQAGGVLEVRTEMGLFLSQKT</sequence>
<dbReference type="PANTHER" id="PTHR42912:SF99">
    <property type="entry name" value="METHYLTRANSFERASE TYPE 12 DOMAIN-CONTAINING PROTEIN"/>
    <property type="match status" value="1"/>
</dbReference>
<proteinExistence type="predicted"/>
<keyword evidence="3" id="KW-1185">Reference proteome</keyword>
<protein>
    <submittedName>
        <fullName evidence="2">SAM-dependent methyltransferase</fullName>
    </submittedName>
</protein>
<dbReference type="SUPFAM" id="SSF53335">
    <property type="entry name" value="S-adenosyl-L-methionine-dependent methyltransferases"/>
    <property type="match status" value="1"/>
</dbReference>
<dbReference type="CDD" id="cd02440">
    <property type="entry name" value="AdoMet_MTases"/>
    <property type="match status" value="1"/>
</dbReference>
<dbReference type="OrthoDB" id="9808140at2"/>
<accession>A0A211ZVB5</accession>
<dbReference type="GO" id="GO:0008757">
    <property type="term" value="F:S-adenosylmethionine-dependent methyltransferase activity"/>
    <property type="evidence" value="ECO:0007669"/>
    <property type="project" value="InterPro"/>
</dbReference>
<evidence type="ECO:0000259" key="1">
    <source>
        <dbReference type="Pfam" id="PF08241"/>
    </source>
</evidence>
<dbReference type="PANTHER" id="PTHR42912">
    <property type="entry name" value="METHYLTRANSFERASE"/>
    <property type="match status" value="1"/>
</dbReference>
<dbReference type="EMBL" id="NHON01000001">
    <property type="protein sequence ID" value="OWJ69231.1"/>
    <property type="molecule type" value="Genomic_DNA"/>
</dbReference>
<dbReference type="Pfam" id="PF08241">
    <property type="entry name" value="Methyltransf_11"/>
    <property type="match status" value="1"/>
</dbReference>
<dbReference type="InterPro" id="IPR013216">
    <property type="entry name" value="Methyltransf_11"/>
</dbReference>
<evidence type="ECO:0000313" key="2">
    <source>
        <dbReference type="EMBL" id="OWJ69231.1"/>
    </source>
</evidence>
<keyword evidence="2" id="KW-0808">Transferase</keyword>
<evidence type="ECO:0000313" key="3">
    <source>
        <dbReference type="Proteomes" id="UP000196655"/>
    </source>
</evidence>
<dbReference type="InterPro" id="IPR050508">
    <property type="entry name" value="Methyltransf_Superfamily"/>
</dbReference>
<keyword evidence="2" id="KW-0489">Methyltransferase</keyword>
<dbReference type="GO" id="GO:0032259">
    <property type="term" value="P:methylation"/>
    <property type="evidence" value="ECO:0007669"/>
    <property type="project" value="UniProtKB-KW"/>
</dbReference>
<dbReference type="InterPro" id="IPR029063">
    <property type="entry name" value="SAM-dependent_MTases_sf"/>
</dbReference>
<organism evidence="2 3">
    <name type="scientific">Inquilinus limosus</name>
    <dbReference type="NCBI Taxonomy" id="171674"/>
    <lineage>
        <taxon>Bacteria</taxon>
        <taxon>Pseudomonadati</taxon>
        <taxon>Pseudomonadota</taxon>
        <taxon>Alphaproteobacteria</taxon>
        <taxon>Rhodospirillales</taxon>
        <taxon>Rhodospirillaceae</taxon>
        <taxon>Inquilinus</taxon>
    </lineage>
</organism>
<comment type="caution">
    <text evidence="2">The sequence shown here is derived from an EMBL/GenBank/DDBJ whole genome shotgun (WGS) entry which is preliminary data.</text>
</comment>
<name>A0A211ZVB5_9PROT</name>